<dbReference type="InterPro" id="IPR013783">
    <property type="entry name" value="Ig-like_fold"/>
</dbReference>
<accession>A0A1B9N958</accession>
<dbReference type="SUPFAM" id="SSF51445">
    <property type="entry name" value="(Trans)glycosidases"/>
    <property type="match status" value="1"/>
</dbReference>
<comment type="caution">
    <text evidence="3">The sequence shown here is derived from an EMBL/GenBank/DDBJ whole genome shotgun (WGS) entry which is preliminary data.</text>
</comment>
<keyword evidence="4" id="KW-1185">Reference proteome</keyword>
<comment type="similarity">
    <text evidence="1">Belongs to the glycosyl hydrolase 3 family.</text>
</comment>
<dbReference type="InterPro" id="IPR001764">
    <property type="entry name" value="Glyco_hydro_3_N"/>
</dbReference>
<evidence type="ECO:0000256" key="2">
    <source>
        <dbReference type="ARBA" id="ARBA00022801"/>
    </source>
</evidence>
<proteinExistence type="inferred from homology"/>
<keyword evidence="2" id="KW-0378">Hydrolase</keyword>
<dbReference type="Gene3D" id="3.20.20.300">
    <property type="entry name" value="Glycoside hydrolase, family 3, N-terminal domain"/>
    <property type="match status" value="1"/>
</dbReference>
<dbReference type="InterPro" id="IPR036881">
    <property type="entry name" value="Glyco_hydro_3_C_sf"/>
</dbReference>
<dbReference type="Gene3D" id="3.40.50.1700">
    <property type="entry name" value="Glycoside hydrolase family 3 C-terminal domain"/>
    <property type="match status" value="1"/>
</dbReference>
<dbReference type="EMBL" id="LXMD01000027">
    <property type="protein sequence ID" value="OCG73116.1"/>
    <property type="molecule type" value="Genomic_DNA"/>
</dbReference>
<dbReference type="SUPFAM" id="SSF52279">
    <property type="entry name" value="Beta-D-glucan exohydrolase, C-terminal domain"/>
    <property type="match status" value="1"/>
</dbReference>
<dbReference type="InterPro" id="IPR002772">
    <property type="entry name" value="Glyco_hydro_3_C"/>
</dbReference>
<evidence type="ECO:0000256" key="1">
    <source>
        <dbReference type="ARBA" id="ARBA00005336"/>
    </source>
</evidence>
<dbReference type="Gene3D" id="2.60.40.10">
    <property type="entry name" value="Immunoglobulins"/>
    <property type="match status" value="1"/>
</dbReference>
<reference evidence="3 4" key="1">
    <citation type="submission" date="2016-05" db="EMBL/GenBank/DDBJ databases">
        <authorList>
            <person name="Lavstsen T."/>
            <person name="Jespersen J.S."/>
        </authorList>
    </citation>
    <scope>NUCLEOTIDE SEQUENCE [LARGE SCALE GENOMIC DNA]</scope>
    <source>
        <strain evidence="3 4">YLB-01</strain>
    </source>
</reference>
<dbReference type="PRINTS" id="PR00133">
    <property type="entry name" value="GLHYDRLASE3"/>
</dbReference>
<dbReference type="PANTHER" id="PTHR42715">
    <property type="entry name" value="BETA-GLUCOSIDASE"/>
    <property type="match status" value="1"/>
</dbReference>
<gene>
    <name evidence="3" type="ORF">A7J15_09220</name>
</gene>
<evidence type="ECO:0000313" key="3">
    <source>
        <dbReference type="EMBL" id="OCG73116.1"/>
    </source>
</evidence>
<dbReference type="InterPro" id="IPR036962">
    <property type="entry name" value="Glyco_hydro_3_N_sf"/>
</dbReference>
<protein>
    <submittedName>
        <fullName evidence="3">Beta-glucosidase</fullName>
    </submittedName>
</protein>
<dbReference type="GO" id="GO:0005975">
    <property type="term" value="P:carbohydrate metabolic process"/>
    <property type="evidence" value="ECO:0007669"/>
    <property type="project" value="InterPro"/>
</dbReference>
<dbReference type="PANTHER" id="PTHR42715:SF10">
    <property type="entry name" value="BETA-GLUCOSIDASE"/>
    <property type="match status" value="1"/>
</dbReference>
<sequence>MQGRGELQGEQHVSDTTAKKPMSNRKFLWIWIPILAFVTVVIIGANVAIGMFRSAIESYMGAGTWEIQNTAETQDWDTTYYEGDHATVEEAKAASTETVVEIAEEGMTLVKNNGALPLAPGAVTLLGRGAADPIYGGSGSGTADTTSATNIRAGIEAGGFTVNDTVYELLADFAADNAPADGGRTNIVMDDPEASNYNIGEMPVSDYTDAAIDSFGEYGDAAIVVIGRGGGEGGDLATDMTAWDDRAEPGTHQLELNADEIDTLNLAKEHFDNVIVLVNASTSFELGTLEDDPEIDGLLLVGSPGANGFQALGSILNGDVNPSGHTVDLFARDFTADPTFANFGDYAYENIEDAYFVDYEEGIYVGYRYYETAAVEGFIDYDEAVVYPFGYGLSYTQFSWAVTGQELGDVDGEISIDVAVTNTGDVAGKDVVQLYYTAPYTPGGIEKAHVVLGDFVKTPLIEPGQTETVTVTLAVEDMASYDWRGAGAYVLEQGDYELKLQTDSHTLAAGVEPITYTVDETIAYVDGRASDEIPAVNRFDDVSAAFDENRTEFSRADFAGTFPSAPEGEDFVASDAVVAGFEPYDAEAVNAESDAEMPTTGADNGLSLIDLRGLPADDPKWDELLDQLTVEDMTEVLLSGAYNTAAIPEIGKIRTNDLDGPAGFSSFINPGLWTGTAFPSEYLIGQTWNVELAREMGVSVGNEALTMGANGWYAPAVNLHRSPFAGRNFEYYSEDPIISSKLATAVADGALKRGVYTMTKHFALNDQETNRVNGKGLATWATEQTMRELYFKAFEGYVKNTSGEVPYLDAEGTRQTAEVGALGMMSSFNLLGTTWAGGSTALMTDVLRGEWGFDGFVITDFNLYDYMYADQGIAAGSDLQLTFAGSKVMQDTESAAAVENMRTAMHHILYTVANSNAMNGMAPGATLAYHMAPWELGVLWATIALSVLVLAGIVWVVVRVRRHAQSRPVEEVPAA</sequence>
<dbReference type="AlphaFoldDB" id="A0A1B9N958"/>
<dbReference type="Proteomes" id="UP000093355">
    <property type="component" value="Unassembled WGS sequence"/>
</dbReference>
<organism evidence="3 4">
    <name type="scientific">Microbacterium sediminis</name>
    <dbReference type="NCBI Taxonomy" id="904291"/>
    <lineage>
        <taxon>Bacteria</taxon>
        <taxon>Bacillati</taxon>
        <taxon>Actinomycetota</taxon>
        <taxon>Actinomycetes</taxon>
        <taxon>Micrococcales</taxon>
        <taxon>Microbacteriaceae</taxon>
        <taxon>Microbacterium</taxon>
    </lineage>
</organism>
<dbReference type="STRING" id="904291.A7J15_09220"/>
<name>A0A1B9N958_9MICO</name>
<dbReference type="SMART" id="SM01217">
    <property type="entry name" value="Fn3_like"/>
    <property type="match status" value="1"/>
</dbReference>
<evidence type="ECO:0000313" key="4">
    <source>
        <dbReference type="Proteomes" id="UP000093355"/>
    </source>
</evidence>
<dbReference type="InterPro" id="IPR050288">
    <property type="entry name" value="Cellulose_deg_GH3"/>
</dbReference>
<dbReference type="Pfam" id="PF00933">
    <property type="entry name" value="Glyco_hydro_3"/>
    <property type="match status" value="1"/>
</dbReference>
<dbReference type="Pfam" id="PF01915">
    <property type="entry name" value="Glyco_hydro_3_C"/>
    <property type="match status" value="1"/>
</dbReference>
<dbReference type="OrthoDB" id="3187421at2"/>
<dbReference type="Pfam" id="PF14310">
    <property type="entry name" value="Fn3-like"/>
    <property type="match status" value="1"/>
</dbReference>
<dbReference type="GO" id="GO:0004553">
    <property type="term" value="F:hydrolase activity, hydrolyzing O-glycosyl compounds"/>
    <property type="evidence" value="ECO:0007669"/>
    <property type="project" value="InterPro"/>
</dbReference>
<dbReference type="InterPro" id="IPR017853">
    <property type="entry name" value="GH"/>
</dbReference>
<dbReference type="InterPro" id="IPR026891">
    <property type="entry name" value="Fn3-like"/>
</dbReference>